<dbReference type="InterPro" id="IPR011990">
    <property type="entry name" value="TPR-like_helical_dom_sf"/>
</dbReference>
<evidence type="ECO:0000259" key="2">
    <source>
        <dbReference type="Pfam" id="PF12770"/>
    </source>
</evidence>
<dbReference type="SMART" id="SM00028">
    <property type="entry name" value="TPR"/>
    <property type="match status" value="5"/>
</dbReference>
<keyword evidence="4" id="KW-1185">Reference proteome</keyword>
<proteinExistence type="predicted"/>
<dbReference type="AlphaFoldDB" id="E8RQZ7"/>
<evidence type="ECO:0000256" key="1">
    <source>
        <dbReference type="SAM" id="SignalP"/>
    </source>
</evidence>
<dbReference type="Gene3D" id="1.25.40.10">
    <property type="entry name" value="Tetratricopeptide repeat domain"/>
    <property type="match status" value="2"/>
</dbReference>
<dbReference type="InterPro" id="IPR024983">
    <property type="entry name" value="CHAT_dom"/>
</dbReference>
<protein>
    <recommendedName>
        <fullName evidence="2">CHAT domain-containing protein</fullName>
    </recommendedName>
</protein>
<feature type="domain" description="CHAT" evidence="2">
    <location>
        <begin position="689"/>
        <end position="975"/>
    </location>
</feature>
<dbReference type="Proteomes" id="UP000001492">
    <property type="component" value="Chromosome 1"/>
</dbReference>
<dbReference type="RefSeq" id="WP_013478094.1">
    <property type="nucleotide sequence ID" value="NC_014816.1"/>
</dbReference>
<sequence>MIRQKVGPWILTAALMLVPGVSAAAKAPGQPGSKAQASKSQTLRPALYQNDLHKRIQSAYDATPPSDAKEELAALEPLMQEARAAKAIDPNDFANLSLIYALALYHNERVKDASDTIAEALTVYERAGFGDTAQLSDLLKNQAVYLNASGRPDAAIEMQKRALEVISRRGGADGQQAGSILASMAFAYTKTGRLQDALKTYERAMARMTAENGMAGSYSGHLGNYAGQLSYVGDYDRAVEMSQRSLEVALKNLPENNRAVRWAYSKLGDQLSDLGRNTEAEIYSRKALELAVAHTGKVSSESGAFGYNLSRVLHRMGRTEEAEALALNALEVVKQKPPVNTPDTIGIVWMELGDLAFERGDLEQAEARFRQGLLAIEPLGNRGVVTRFAIHTRLSSLLLVQGRLDAALETLGPALPYYRKEYPLHAKARLDAEMLEALILSRQGQAEKAFDLARPLGEAMRERLLSAQLTVRERAELAEVYRNNFARFADIALSAGQLGIAFDAVQLAGFSENAVNAHMIARRASLPNPRTQALFADLEATQALIFRLERERAFALGKSDEVVAEVQTQLDHARQSLVSLNAALDLEVPEFKDLMQPSPMPLEIARARLRSNEALLMPVSVDDQLITMVLTPKGLIYDIAPISRSGVRTYVENLRLSLKSGETGGAFDEVAALGLGQAIFTDRNMRALKGIEDVAILGAGPVMRVPFALLLTRSGGATPAYAIKRFGFSVKPALLMRPAPGALSSGFAGIGAPVLGPEAPTVDLPATQALFRGGKVDADLIRLLPSLPMARFELQRLQTALNEPNNLLIIGDEANESRVKAAALDRYGIVAFATHGLLGGDLKSLSEPALVLTPPEKATADDDGLLTASEVAGLKLNAQWVILSACNSGAEREAGAGVYSGLAQGFIQAGGRNLLVSLWPVRDDVAEHLSVETVRFHKRGLSKPQALRRAMLNLMRNPRVDSASQPVIWAPFSLISQ</sequence>
<dbReference type="EMBL" id="CP002395">
    <property type="protein sequence ID" value="ADU12260.1"/>
    <property type="molecule type" value="Genomic_DNA"/>
</dbReference>
<name>E8RQZ7_ASTEC</name>
<dbReference type="eggNOG" id="COG0457">
    <property type="taxonomic scope" value="Bacteria"/>
</dbReference>
<dbReference type="Pfam" id="PF13424">
    <property type="entry name" value="TPR_12"/>
    <property type="match status" value="2"/>
</dbReference>
<dbReference type="InterPro" id="IPR019734">
    <property type="entry name" value="TPR_rpt"/>
</dbReference>
<organism evidence="3 4">
    <name type="scientific">Asticcacaulis excentricus (strain ATCC 15261 / DSM 4724 / KCTC 12464 / NCIMB 9791 / VKM B-1370 / CB 48)</name>
    <dbReference type="NCBI Taxonomy" id="573065"/>
    <lineage>
        <taxon>Bacteria</taxon>
        <taxon>Pseudomonadati</taxon>
        <taxon>Pseudomonadota</taxon>
        <taxon>Alphaproteobacteria</taxon>
        <taxon>Caulobacterales</taxon>
        <taxon>Caulobacteraceae</taxon>
        <taxon>Asticcacaulis</taxon>
    </lineage>
</organism>
<dbReference type="STRING" id="573065.Astex_0572"/>
<dbReference type="Pfam" id="PF07721">
    <property type="entry name" value="TPR_4"/>
    <property type="match status" value="1"/>
</dbReference>
<evidence type="ECO:0000313" key="3">
    <source>
        <dbReference type="EMBL" id="ADU12260.1"/>
    </source>
</evidence>
<dbReference type="KEGG" id="aex:Astex_0572"/>
<accession>E8RQZ7</accession>
<dbReference type="SUPFAM" id="SSF48452">
    <property type="entry name" value="TPR-like"/>
    <property type="match status" value="2"/>
</dbReference>
<dbReference type="InterPro" id="IPR011717">
    <property type="entry name" value="TPR-4"/>
</dbReference>
<reference evidence="4" key="1">
    <citation type="submission" date="2010-12" db="EMBL/GenBank/DDBJ databases">
        <title>Complete sequence of chromosome 1 of Asticcacaulis excentricus CB 48.</title>
        <authorList>
            <consortium name="US DOE Joint Genome Institute"/>
            <person name="Lucas S."/>
            <person name="Copeland A."/>
            <person name="Lapidus A."/>
            <person name="Cheng J.-F."/>
            <person name="Bruce D."/>
            <person name="Goodwin L."/>
            <person name="Pitluck S."/>
            <person name="Teshima H."/>
            <person name="Davenport K."/>
            <person name="Detter J.C."/>
            <person name="Han C."/>
            <person name="Tapia R."/>
            <person name="Land M."/>
            <person name="Hauser L."/>
            <person name="Jeffries C."/>
            <person name="Kyrpides N."/>
            <person name="Ivanova N."/>
            <person name="Ovchinnikova G."/>
            <person name="Brun Y.V."/>
            <person name="Woyke T."/>
        </authorList>
    </citation>
    <scope>NUCLEOTIDE SEQUENCE [LARGE SCALE GENOMIC DNA]</scope>
    <source>
        <strain evidence="4">ATCC 15261 / DSM 4724 / KCTC 12464 / NCIMB 9791 / VKM B-1370 / CB 48</strain>
    </source>
</reference>
<keyword evidence="1" id="KW-0732">Signal</keyword>
<evidence type="ECO:0000313" key="4">
    <source>
        <dbReference type="Proteomes" id="UP000001492"/>
    </source>
</evidence>
<dbReference type="HOGENOM" id="CLU_002404_1_0_5"/>
<dbReference type="PANTHER" id="PTHR10098:SF108">
    <property type="entry name" value="TETRATRICOPEPTIDE REPEAT PROTEIN 28"/>
    <property type="match status" value="1"/>
</dbReference>
<dbReference type="GO" id="GO:0042802">
    <property type="term" value="F:identical protein binding"/>
    <property type="evidence" value="ECO:0007669"/>
    <property type="project" value="InterPro"/>
</dbReference>
<feature type="chain" id="PRO_5003226687" description="CHAT domain-containing protein" evidence="1">
    <location>
        <begin position="24"/>
        <end position="977"/>
    </location>
</feature>
<dbReference type="Pfam" id="PF12770">
    <property type="entry name" value="CHAT"/>
    <property type="match status" value="1"/>
</dbReference>
<dbReference type="eggNOG" id="COG4995">
    <property type="taxonomic scope" value="Bacteria"/>
</dbReference>
<dbReference type="Pfam" id="PF13374">
    <property type="entry name" value="TPR_10"/>
    <property type="match status" value="1"/>
</dbReference>
<feature type="signal peptide" evidence="1">
    <location>
        <begin position="1"/>
        <end position="23"/>
    </location>
</feature>
<gene>
    <name evidence="3" type="ordered locus">Astex_0572</name>
</gene>
<dbReference type="OrthoDB" id="9787760at2"/>
<dbReference type="PANTHER" id="PTHR10098">
    <property type="entry name" value="RAPSYN-RELATED"/>
    <property type="match status" value="1"/>
</dbReference>